<gene>
    <name evidence="4" type="primary">ahpF</name>
    <name evidence="4" type="ORF">BSF38_00057</name>
</gene>
<dbReference type="OrthoDB" id="9806179at2"/>
<keyword evidence="5" id="KW-1185">Reference proteome</keyword>
<dbReference type="PRINTS" id="PR00469">
    <property type="entry name" value="PNDRDTASEII"/>
</dbReference>
<dbReference type="PRINTS" id="PR00368">
    <property type="entry name" value="FADPNR"/>
</dbReference>
<dbReference type="KEGG" id="pbor:BSF38_00057"/>
<dbReference type="InterPro" id="IPR050097">
    <property type="entry name" value="Ferredoxin-NADP_redctase_2"/>
</dbReference>
<dbReference type="Proteomes" id="UP000186309">
    <property type="component" value="Chromosome"/>
</dbReference>
<dbReference type="STRING" id="1387353.BSF38_00057"/>
<accession>A0A1U7CIC4</accession>
<keyword evidence="2 4" id="KW-0560">Oxidoreductase</keyword>
<protein>
    <submittedName>
        <fullName evidence="4">NADH dehydrogenase</fullName>
        <ecNumber evidence="4">1.6.99.3</ecNumber>
    </submittedName>
</protein>
<dbReference type="GO" id="GO:0016491">
    <property type="term" value="F:oxidoreductase activity"/>
    <property type="evidence" value="ECO:0007669"/>
    <property type="project" value="UniProtKB-KW"/>
</dbReference>
<evidence type="ECO:0000313" key="4">
    <source>
        <dbReference type="EMBL" id="APW58657.1"/>
    </source>
</evidence>
<evidence type="ECO:0000313" key="5">
    <source>
        <dbReference type="Proteomes" id="UP000186309"/>
    </source>
</evidence>
<evidence type="ECO:0000259" key="3">
    <source>
        <dbReference type="Pfam" id="PF07992"/>
    </source>
</evidence>
<dbReference type="PANTHER" id="PTHR48105">
    <property type="entry name" value="THIOREDOXIN REDUCTASE 1-RELATED-RELATED"/>
    <property type="match status" value="1"/>
</dbReference>
<keyword evidence="1" id="KW-0285">Flavoprotein</keyword>
<dbReference type="Pfam" id="PF07992">
    <property type="entry name" value="Pyr_redox_2"/>
    <property type="match status" value="1"/>
</dbReference>
<dbReference type="InterPro" id="IPR036188">
    <property type="entry name" value="FAD/NAD-bd_sf"/>
</dbReference>
<organism evidence="4 5">
    <name type="scientific">Paludisphaera borealis</name>
    <dbReference type="NCBI Taxonomy" id="1387353"/>
    <lineage>
        <taxon>Bacteria</taxon>
        <taxon>Pseudomonadati</taxon>
        <taxon>Planctomycetota</taxon>
        <taxon>Planctomycetia</taxon>
        <taxon>Isosphaerales</taxon>
        <taxon>Isosphaeraceae</taxon>
        <taxon>Paludisphaera</taxon>
    </lineage>
</organism>
<dbReference type="EMBL" id="CP019082">
    <property type="protein sequence ID" value="APW58657.1"/>
    <property type="molecule type" value="Genomic_DNA"/>
</dbReference>
<proteinExistence type="predicted"/>
<dbReference type="Gene3D" id="3.50.50.60">
    <property type="entry name" value="FAD/NAD(P)-binding domain"/>
    <property type="match status" value="2"/>
</dbReference>
<evidence type="ECO:0000256" key="2">
    <source>
        <dbReference type="ARBA" id="ARBA00023002"/>
    </source>
</evidence>
<feature type="domain" description="FAD/NAD(P)-binding" evidence="3">
    <location>
        <begin position="51"/>
        <end position="334"/>
    </location>
</feature>
<dbReference type="SUPFAM" id="SSF51905">
    <property type="entry name" value="FAD/NAD(P)-binding domain"/>
    <property type="match status" value="1"/>
</dbReference>
<name>A0A1U7CIC4_9BACT</name>
<dbReference type="AlphaFoldDB" id="A0A1U7CIC4"/>
<reference evidence="5" key="1">
    <citation type="submission" date="2016-12" db="EMBL/GenBank/DDBJ databases">
        <title>Comparative genomics of four Isosphaeraceae planctomycetes: a common pool of plasmids and glycoside hydrolase genes.</title>
        <authorList>
            <person name="Ivanova A."/>
        </authorList>
    </citation>
    <scope>NUCLEOTIDE SEQUENCE [LARGE SCALE GENOMIC DNA]</scope>
    <source>
        <strain evidence="5">PX4</strain>
    </source>
</reference>
<dbReference type="InterPro" id="IPR023753">
    <property type="entry name" value="FAD/NAD-binding_dom"/>
</dbReference>
<dbReference type="EC" id="1.6.99.3" evidence="4"/>
<evidence type="ECO:0000256" key="1">
    <source>
        <dbReference type="ARBA" id="ARBA00022630"/>
    </source>
</evidence>
<sequence>MTDETDERIEGDRMSRRQAVALAAGSAGMVLGVGAVEAQEKAPTARPIRRFDVVVVGGGPAGLSAALVLGRACLEVLVCDSGKGRNAPAAGVHGFLTQDGTPPAELRRIGREQLRPYEVAFREEAVVDARKAGGGFEVTLAEGDVVACRKLILATGLVDALPEIPGLRELWGVGVIHCPYCHGWEHRGQPWAVLAPPEEAVELTTLLLGWTHQLTLLTDGPSALVPEDKAWLEERAVEVVEGRVERLEGDGGRLRAIQLDGGRRLEREVLFVRTRLRQPSNLAERLGGEVVADGPKAGMVRTDPFGATSVEGLYVVGDASDAGMPSVASAVAEGSVAAAIASKAIFTEDARRPARGGPARRE</sequence>